<comment type="caution">
    <text evidence="4">The sequence shown here is derived from an EMBL/GenBank/DDBJ whole genome shotgun (WGS) entry which is preliminary data.</text>
</comment>
<dbReference type="SUPFAM" id="SSF51735">
    <property type="entry name" value="NAD(P)-binding Rossmann-fold domains"/>
    <property type="match status" value="1"/>
</dbReference>
<dbReference type="Proteomes" id="UP001632038">
    <property type="component" value="Unassembled WGS sequence"/>
</dbReference>
<dbReference type="PRINTS" id="PR00081">
    <property type="entry name" value="GDHRDH"/>
</dbReference>
<evidence type="ECO:0000256" key="2">
    <source>
        <dbReference type="ARBA" id="ARBA00022857"/>
    </source>
</evidence>
<dbReference type="GO" id="GO:0016491">
    <property type="term" value="F:oxidoreductase activity"/>
    <property type="evidence" value="ECO:0007669"/>
    <property type="project" value="UniProtKB-KW"/>
</dbReference>
<accession>A0ABD3EGM5</accession>
<dbReference type="PANTHER" id="PTHR43490:SF98">
    <property type="entry name" value="OS02G0640600 PROTEIN"/>
    <property type="match status" value="1"/>
</dbReference>
<reference evidence="5" key="1">
    <citation type="journal article" date="2024" name="IScience">
        <title>Strigolactones Initiate the Formation of Haustorium-like Structures in Castilleja.</title>
        <authorList>
            <person name="Buerger M."/>
            <person name="Peterson D."/>
            <person name="Chory J."/>
        </authorList>
    </citation>
    <scope>NUCLEOTIDE SEQUENCE [LARGE SCALE GENOMIC DNA]</scope>
</reference>
<organism evidence="4 5">
    <name type="scientific">Castilleja foliolosa</name>
    <dbReference type="NCBI Taxonomy" id="1961234"/>
    <lineage>
        <taxon>Eukaryota</taxon>
        <taxon>Viridiplantae</taxon>
        <taxon>Streptophyta</taxon>
        <taxon>Embryophyta</taxon>
        <taxon>Tracheophyta</taxon>
        <taxon>Spermatophyta</taxon>
        <taxon>Magnoliopsida</taxon>
        <taxon>eudicotyledons</taxon>
        <taxon>Gunneridae</taxon>
        <taxon>Pentapetalae</taxon>
        <taxon>asterids</taxon>
        <taxon>lamiids</taxon>
        <taxon>Lamiales</taxon>
        <taxon>Orobanchaceae</taxon>
        <taxon>Pedicularideae</taxon>
        <taxon>Castillejinae</taxon>
        <taxon>Castilleja</taxon>
    </lineage>
</organism>
<dbReference type="InterPro" id="IPR036291">
    <property type="entry name" value="NAD(P)-bd_dom_sf"/>
</dbReference>
<name>A0ABD3EGM5_9LAMI</name>
<dbReference type="InterPro" id="IPR002347">
    <property type="entry name" value="SDR_fam"/>
</dbReference>
<keyword evidence="3" id="KW-0560">Oxidoreductase</keyword>
<gene>
    <name evidence="4" type="ORF">CASFOL_003093</name>
</gene>
<dbReference type="Pfam" id="PF00106">
    <property type="entry name" value="adh_short"/>
    <property type="match status" value="1"/>
</dbReference>
<dbReference type="Gene3D" id="3.40.50.720">
    <property type="entry name" value="NAD(P)-binding Rossmann-like Domain"/>
    <property type="match status" value="1"/>
</dbReference>
<dbReference type="AlphaFoldDB" id="A0ABD3EGM5"/>
<protein>
    <submittedName>
        <fullName evidence="4">Uncharacterized protein</fullName>
    </submittedName>
</protein>
<evidence type="ECO:0000256" key="3">
    <source>
        <dbReference type="ARBA" id="ARBA00023002"/>
    </source>
</evidence>
<keyword evidence="2" id="KW-0521">NADP</keyword>
<dbReference type="EMBL" id="JAVIJP010000005">
    <property type="protein sequence ID" value="KAL3653412.1"/>
    <property type="molecule type" value="Genomic_DNA"/>
</dbReference>
<dbReference type="PANTHER" id="PTHR43490">
    <property type="entry name" value="(+)-NEOMENTHOL DEHYDROGENASE"/>
    <property type="match status" value="1"/>
</dbReference>
<comment type="similarity">
    <text evidence="1">Belongs to the short-chain dehydrogenases/reductases (SDR) family.</text>
</comment>
<sequence length="187" mass="21140">MEMSGVEALPIEFGLGLDLHFIERLHYFYPCIPQIRPLSELLKFLHHFHQHLRANCGLQRQPLRIFYESLSKQIHLSEMAEYGVVTGANKGIGFEVCRQLLYKGITVVLTAKDEKRGLEAVEKLKKLGSFSDRIIFHQLQVTDLASIACLAEFIKSQFGKLDILVNNAGSLGATIDDEAKRVLRGKM</sequence>
<evidence type="ECO:0000256" key="1">
    <source>
        <dbReference type="ARBA" id="ARBA00006484"/>
    </source>
</evidence>
<keyword evidence="5" id="KW-1185">Reference proteome</keyword>
<evidence type="ECO:0000313" key="5">
    <source>
        <dbReference type="Proteomes" id="UP001632038"/>
    </source>
</evidence>
<evidence type="ECO:0000313" key="4">
    <source>
        <dbReference type="EMBL" id="KAL3653412.1"/>
    </source>
</evidence>
<proteinExistence type="inferred from homology"/>